<feature type="compositionally biased region" description="Low complexity" evidence="1">
    <location>
        <begin position="445"/>
        <end position="457"/>
    </location>
</feature>
<proteinExistence type="predicted"/>
<evidence type="ECO:0000313" key="2">
    <source>
        <dbReference type="EMBL" id="KAF2007359.1"/>
    </source>
</evidence>
<sequence length="568" mass="60693">MATTTLLAQPGLAAPSNRQDVISALLNDYSTSFGQTSPYSYPPVPALKDLPPPPPSKDEKPLPPVLGSPFPLRVEDAPSPDRNDSPHQSPNKIIFRAMSRSSKPPSLKLVRSNGSTATLDYSPPAPAPVPSHDPFADPSPAARVPSTERISTERPLPPPPPEKSARRQQSNASMGHRGSKEAGEGQEERGRSPEVKRKALPTQAVKKFMSLAELRGGPRANRRPSSGDEAVPRKPVGGDRPVLPPPVSEREASISPERTSKQSTLSSAPAPAPAPAPQLPPKPAALPAIPQNLKAERPAPAPPKKNGFMGGLPTNPKHSRGKSSTGFDMLKGPKPISKPIEQQSTPISSMTPGPTPPPEGEKGQPPLQLGSLIQSNLRVPDSPVSPISPLEESTTGSRRPFSYEAPAPKQQPKPQPQPQPQPRAPSAPIPYPKNDTNPTQANLRISAQSAPERSSSPSPFPPPRITSPTGPPSITAQHLGCYTRHKTFLGSLNNVHRVPCQICAVNTNERQWACGWCYLRICGRCRDELVRAPGRDLRVVLERRGAGRREEGGMPVVLVSGAEGEDYS</sequence>
<feature type="region of interest" description="Disordered" evidence="1">
    <location>
        <begin position="34"/>
        <end position="472"/>
    </location>
</feature>
<dbReference type="EMBL" id="ML977557">
    <property type="protein sequence ID" value="KAF2007359.1"/>
    <property type="molecule type" value="Genomic_DNA"/>
</dbReference>
<feature type="compositionally biased region" description="Basic and acidic residues" evidence="1">
    <location>
        <begin position="178"/>
        <end position="197"/>
    </location>
</feature>
<dbReference type="AlphaFoldDB" id="A0A6A5X370"/>
<organism evidence="2 3">
    <name type="scientific">Amniculicola lignicola CBS 123094</name>
    <dbReference type="NCBI Taxonomy" id="1392246"/>
    <lineage>
        <taxon>Eukaryota</taxon>
        <taxon>Fungi</taxon>
        <taxon>Dikarya</taxon>
        <taxon>Ascomycota</taxon>
        <taxon>Pezizomycotina</taxon>
        <taxon>Dothideomycetes</taxon>
        <taxon>Pleosporomycetidae</taxon>
        <taxon>Pleosporales</taxon>
        <taxon>Amniculicolaceae</taxon>
        <taxon>Amniculicola</taxon>
    </lineage>
</organism>
<protein>
    <submittedName>
        <fullName evidence="2">Uncharacterized protein</fullName>
    </submittedName>
</protein>
<feature type="compositionally biased region" description="Pro residues" evidence="1">
    <location>
        <begin position="409"/>
        <end position="431"/>
    </location>
</feature>
<evidence type="ECO:0000313" key="3">
    <source>
        <dbReference type="Proteomes" id="UP000799779"/>
    </source>
</evidence>
<feature type="compositionally biased region" description="Pro residues" evidence="1">
    <location>
        <begin position="40"/>
        <end position="55"/>
    </location>
</feature>
<gene>
    <name evidence="2" type="ORF">P154DRAFT_558631</name>
</gene>
<name>A0A6A5X370_9PLEO</name>
<feature type="compositionally biased region" description="Pro residues" evidence="1">
    <location>
        <begin position="458"/>
        <end position="471"/>
    </location>
</feature>
<feature type="compositionally biased region" description="Pro residues" evidence="1">
    <location>
        <begin position="270"/>
        <end position="284"/>
    </location>
</feature>
<dbReference type="OrthoDB" id="5425130at2759"/>
<accession>A0A6A5X370</accession>
<dbReference type="Proteomes" id="UP000799779">
    <property type="component" value="Unassembled WGS sequence"/>
</dbReference>
<feature type="compositionally biased region" description="Polar residues" evidence="1">
    <location>
        <begin position="434"/>
        <end position="443"/>
    </location>
</feature>
<keyword evidence="3" id="KW-1185">Reference proteome</keyword>
<evidence type="ECO:0000256" key="1">
    <source>
        <dbReference type="SAM" id="MobiDB-lite"/>
    </source>
</evidence>
<feature type="compositionally biased region" description="Basic and acidic residues" evidence="1">
    <location>
        <begin position="73"/>
        <end position="85"/>
    </location>
</feature>
<reference evidence="2" key="1">
    <citation type="journal article" date="2020" name="Stud. Mycol.">
        <title>101 Dothideomycetes genomes: a test case for predicting lifestyles and emergence of pathogens.</title>
        <authorList>
            <person name="Haridas S."/>
            <person name="Albert R."/>
            <person name="Binder M."/>
            <person name="Bloem J."/>
            <person name="Labutti K."/>
            <person name="Salamov A."/>
            <person name="Andreopoulos B."/>
            <person name="Baker S."/>
            <person name="Barry K."/>
            <person name="Bills G."/>
            <person name="Bluhm B."/>
            <person name="Cannon C."/>
            <person name="Castanera R."/>
            <person name="Culley D."/>
            <person name="Daum C."/>
            <person name="Ezra D."/>
            <person name="Gonzalez J."/>
            <person name="Henrissat B."/>
            <person name="Kuo A."/>
            <person name="Liang C."/>
            <person name="Lipzen A."/>
            <person name="Lutzoni F."/>
            <person name="Magnuson J."/>
            <person name="Mondo S."/>
            <person name="Nolan M."/>
            <person name="Ohm R."/>
            <person name="Pangilinan J."/>
            <person name="Park H.-J."/>
            <person name="Ramirez L."/>
            <person name="Alfaro M."/>
            <person name="Sun H."/>
            <person name="Tritt A."/>
            <person name="Yoshinaga Y."/>
            <person name="Zwiers L.-H."/>
            <person name="Turgeon B."/>
            <person name="Goodwin S."/>
            <person name="Spatafora J."/>
            <person name="Crous P."/>
            <person name="Grigoriev I."/>
        </authorList>
    </citation>
    <scope>NUCLEOTIDE SEQUENCE</scope>
    <source>
        <strain evidence="2">CBS 123094</strain>
    </source>
</reference>